<evidence type="ECO:0000259" key="2">
    <source>
        <dbReference type="Pfam" id="PF13649"/>
    </source>
</evidence>
<feature type="region of interest" description="Disordered" evidence="1">
    <location>
        <begin position="256"/>
        <end position="275"/>
    </location>
</feature>
<evidence type="ECO:0000256" key="1">
    <source>
        <dbReference type="SAM" id="MobiDB-lite"/>
    </source>
</evidence>
<organism evidence="3 4">
    <name type="scientific">Mycolicibacterium sphagni</name>
    <dbReference type="NCBI Taxonomy" id="1786"/>
    <lineage>
        <taxon>Bacteria</taxon>
        <taxon>Bacillati</taxon>
        <taxon>Actinomycetota</taxon>
        <taxon>Actinomycetes</taxon>
        <taxon>Mycobacteriales</taxon>
        <taxon>Mycobacteriaceae</taxon>
        <taxon>Mycolicibacterium</taxon>
    </lineage>
</organism>
<proteinExistence type="predicted"/>
<keyword evidence="3" id="KW-0808">Transferase</keyword>
<dbReference type="Pfam" id="PF13649">
    <property type="entry name" value="Methyltransf_25"/>
    <property type="match status" value="1"/>
</dbReference>
<dbReference type="Gene3D" id="3.40.50.150">
    <property type="entry name" value="Vaccinia Virus protein VP39"/>
    <property type="match status" value="1"/>
</dbReference>
<protein>
    <submittedName>
        <fullName evidence="3">Class I SAM-dependent methyltransferase</fullName>
    </submittedName>
</protein>
<reference evidence="3 4" key="1">
    <citation type="submission" date="2019-05" db="EMBL/GenBank/DDBJ databases">
        <title>Mycolicibacterium sphagni ENV482 genome assembly.</title>
        <authorList>
            <person name="Chen W."/>
            <person name="Faulkner N.W."/>
            <person name="Hyman M.R."/>
        </authorList>
    </citation>
    <scope>NUCLEOTIDE SEQUENCE [LARGE SCALE GENOMIC DNA]</scope>
    <source>
        <strain evidence="3 4">ENV482</strain>
    </source>
</reference>
<dbReference type="Proteomes" id="UP000708347">
    <property type="component" value="Unassembled WGS sequence"/>
</dbReference>
<evidence type="ECO:0000313" key="4">
    <source>
        <dbReference type="Proteomes" id="UP000708347"/>
    </source>
</evidence>
<gene>
    <name evidence="3" type="ORF">FEG63_20535</name>
</gene>
<evidence type="ECO:0000313" key="3">
    <source>
        <dbReference type="EMBL" id="NTY61934.1"/>
    </source>
</evidence>
<keyword evidence="3" id="KW-0489">Methyltransferase</keyword>
<dbReference type="GO" id="GO:0032259">
    <property type="term" value="P:methylation"/>
    <property type="evidence" value="ECO:0007669"/>
    <property type="project" value="UniProtKB-KW"/>
</dbReference>
<keyword evidence="4" id="KW-1185">Reference proteome</keyword>
<comment type="caution">
    <text evidence="3">The sequence shown here is derived from an EMBL/GenBank/DDBJ whole genome shotgun (WGS) entry which is preliminary data.</text>
</comment>
<name>A0ABX2K1I6_9MYCO</name>
<dbReference type="SUPFAM" id="SSF53335">
    <property type="entry name" value="S-adenosyl-L-methionine-dependent methyltransferases"/>
    <property type="match status" value="1"/>
</dbReference>
<dbReference type="GO" id="GO:0008168">
    <property type="term" value="F:methyltransferase activity"/>
    <property type="evidence" value="ECO:0007669"/>
    <property type="project" value="UniProtKB-KW"/>
</dbReference>
<accession>A0ABX2K1I6</accession>
<dbReference type="EMBL" id="VBSB01000012">
    <property type="protein sequence ID" value="NTY61934.1"/>
    <property type="molecule type" value="Genomic_DNA"/>
</dbReference>
<dbReference type="CDD" id="cd02440">
    <property type="entry name" value="AdoMet_MTases"/>
    <property type="match status" value="1"/>
</dbReference>
<dbReference type="InterPro" id="IPR041698">
    <property type="entry name" value="Methyltransf_25"/>
</dbReference>
<dbReference type="InterPro" id="IPR029063">
    <property type="entry name" value="SAM-dependent_MTases_sf"/>
</dbReference>
<sequence>MDPAIADMPRGGPNASWLDRRLQTDVLEYTDRYDVPDEVKQTVIGALDRVGARTGQHEENARTALGVVSDIPNPRILELGAGHGMLSAKIVELHPTATVTISDLDPTSVATIAAGDLGAHSRVRTKVVDASAIDADDGSYDLVVFAAAFHHLAPSVAVRAIAEATRVGRRFLVIDIKRLSPPLLILTQLMIAPLATIAIAVRPSFRHVVHDGFISSLRVYSRSAFVALGKAADPHMRIEFLPTAVRFGPHMGSLVFSRPDTNSTPAGASRHEEHE</sequence>
<feature type="domain" description="Methyltransferase" evidence="2">
    <location>
        <begin position="76"/>
        <end position="167"/>
    </location>
</feature>